<evidence type="ECO:0000259" key="1">
    <source>
        <dbReference type="PROSITE" id="PS51094"/>
    </source>
</evidence>
<dbReference type="STRING" id="1520.LF65_03031"/>
<evidence type="ECO:0000313" key="3">
    <source>
        <dbReference type="EMBL" id="MBF7810717.1"/>
    </source>
</evidence>
<dbReference type="InterPro" id="IPR016152">
    <property type="entry name" value="PTrfase/Anion_transptr"/>
</dbReference>
<dbReference type="InterPro" id="IPR051541">
    <property type="entry name" value="PTS_SugarTrans_NitroReg"/>
</dbReference>
<accession>A0A0B5QRV9</accession>
<reference evidence="3" key="3">
    <citation type="submission" date="2020-11" db="EMBL/GenBank/DDBJ databases">
        <authorList>
            <person name="Thieme N."/>
            <person name="Liebl W."/>
            <person name="Zverlov V."/>
        </authorList>
    </citation>
    <scope>NUCLEOTIDE SEQUENCE</scope>
    <source>
        <strain evidence="3">NT08</strain>
    </source>
</reference>
<dbReference type="PANTHER" id="PTHR47738:SF3">
    <property type="entry name" value="PHOSPHOTRANSFERASE SYSTEM MANNITOL_FRUCTOSE-SPECIFIC IIA DOMAIN CONTAINING PROTEIN"/>
    <property type="match status" value="1"/>
</dbReference>
<dbReference type="Proteomes" id="UP000631418">
    <property type="component" value="Unassembled WGS sequence"/>
</dbReference>
<dbReference type="Gene3D" id="3.40.930.10">
    <property type="entry name" value="Mannitol-specific EII, Chain A"/>
    <property type="match status" value="1"/>
</dbReference>
<dbReference type="OMA" id="EREHNFP"/>
<name>A0A0B5QRV9_CLOBE</name>
<organism evidence="2 4">
    <name type="scientific">Clostridium beijerinckii</name>
    <name type="common">Clostridium MP</name>
    <dbReference type="NCBI Taxonomy" id="1520"/>
    <lineage>
        <taxon>Bacteria</taxon>
        <taxon>Bacillati</taxon>
        <taxon>Bacillota</taxon>
        <taxon>Clostridia</taxon>
        <taxon>Eubacteriales</taxon>
        <taxon>Clostridiaceae</taxon>
        <taxon>Clostridium</taxon>
    </lineage>
</organism>
<dbReference type="EMBL" id="JADOEF010000001">
    <property type="protein sequence ID" value="MBF7810717.1"/>
    <property type="molecule type" value="Genomic_DNA"/>
</dbReference>
<dbReference type="PANTHER" id="PTHR47738">
    <property type="entry name" value="PTS SYSTEM FRUCTOSE-LIKE EIIA COMPONENT-RELATED"/>
    <property type="match status" value="1"/>
</dbReference>
<dbReference type="SUPFAM" id="SSF55804">
    <property type="entry name" value="Phoshotransferase/anion transport protein"/>
    <property type="match status" value="1"/>
</dbReference>
<evidence type="ECO:0000313" key="4">
    <source>
        <dbReference type="Proteomes" id="UP000031866"/>
    </source>
</evidence>
<keyword evidence="3" id="KW-0762">Sugar transport</keyword>
<dbReference type="AlphaFoldDB" id="A0A0B5QRV9"/>
<dbReference type="Proteomes" id="UP000031866">
    <property type="component" value="Chromosome"/>
</dbReference>
<reference evidence="4" key="1">
    <citation type="submission" date="2014-12" db="EMBL/GenBank/DDBJ databases">
        <title>Genome sequence of Clostridium beijerinckii strain 59B.</title>
        <authorList>
            <person name="Little G.T."/>
            <person name="Minton N.P."/>
        </authorList>
    </citation>
    <scope>NUCLEOTIDE SEQUENCE [LARGE SCALE GENOMIC DNA]</scope>
    <source>
        <strain evidence="4">59B</strain>
    </source>
</reference>
<dbReference type="InterPro" id="IPR002178">
    <property type="entry name" value="PTS_EIIA_type-2_dom"/>
</dbReference>
<reference evidence="2" key="2">
    <citation type="submission" date="2016-02" db="EMBL/GenBank/DDBJ databases">
        <title>Genome sequence of Clostridium beijerinckii strain 59B.</title>
        <authorList>
            <person name="Little G.T."/>
            <person name="Minton N.P."/>
        </authorList>
    </citation>
    <scope>NUCLEOTIDE SEQUENCE</scope>
    <source>
        <strain evidence="2">NCIMB 14988</strain>
    </source>
</reference>
<dbReference type="Pfam" id="PF00359">
    <property type="entry name" value="PTS_EIIA_2"/>
    <property type="match status" value="1"/>
</dbReference>
<feature type="domain" description="PTS EIIA type-2" evidence="1">
    <location>
        <begin position="7"/>
        <end position="153"/>
    </location>
</feature>
<dbReference type="EMBL" id="CP010086">
    <property type="protein sequence ID" value="AJG99598.1"/>
    <property type="molecule type" value="Genomic_DNA"/>
</dbReference>
<keyword evidence="3" id="KW-0813">Transport</keyword>
<gene>
    <name evidence="3" type="ORF">IS491_19040</name>
    <name evidence="2" type="ORF">LF65_03031</name>
</gene>
<sequence>MTRSIKEFLRRDLVVNNLEARSAEDVFKKMSPILLEAGFVEDSFFNGLVNRESKFPTGLLLGKYNVAIPHTDAIHVKKPAIAIATLKNPVKFNSMDGNGSVDVNIVFTMALNEPHSQIVMLQQLMFLIQNESILENMLQAKNSDEVYDIVSSFNCNCE</sequence>
<dbReference type="CDD" id="cd00211">
    <property type="entry name" value="PTS_IIA_fru"/>
    <property type="match status" value="1"/>
</dbReference>
<proteinExistence type="predicted"/>
<dbReference type="OrthoDB" id="370976at2"/>
<protein>
    <submittedName>
        <fullName evidence="2">PTS galactitol transporter subunit IIA</fullName>
    </submittedName>
    <submittedName>
        <fullName evidence="3">PTS sugar transporter subunit IIA</fullName>
    </submittedName>
</protein>
<dbReference type="KEGG" id="cbei:LF65_03031"/>
<dbReference type="PROSITE" id="PS51094">
    <property type="entry name" value="PTS_EIIA_TYPE_2"/>
    <property type="match status" value="1"/>
</dbReference>
<evidence type="ECO:0000313" key="2">
    <source>
        <dbReference type="EMBL" id="AJG99598.1"/>
    </source>
</evidence>
<dbReference type="RefSeq" id="WP_012058710.1">
    <property type="nucleotide sequence ID" value="NZ_CP010086.2"/>
</dbReference>